<dbReference type="InterPro" id="IPR036165">
    <property type="entry name" value="YefM-like_sf"/>
</dbReference>
<comment type="caution">
    <text evidence="3">The sequence shown here is derived from an EMBL/GenBank/DDBJ whole genome shotgun (WGS) entry which is preliminary data.</text>
</comment>
<evidence type="ECO:0000256" key="1">
    <source>
        <dbReference type="ARBA" id="ARBA00009981"/>
    </source>
</evidence>
<dbReference type="SUPFAM" id="SSF143120">
    <property type="entry name" value="YefM-like"/>
    <property type="match status" value="1"/>
</dbReference>
<organism evidence="3 4">
    <name type="scientific">Luteipulveratus halotolerans</name>
    <dbReference type="NCBI Taxonomy" id="1631356"/>
    <lineage>
        <taxon>Bacteria</taxon>
        <taxon>Bacillati</taxon>
        <taxon>Actinomycetota</taxon>
        <taxon>Actinomycetes</taxon>
        <taxon>Micrococcales</taxon>
        <taxon>Dermacoccaceae</taxon>
        <taxon>Luteipulveratus</taxon>
    </lineage>
</organism>
<proteinExistence type="inferred from homology"/>
<dbReference type="AlphaFoldDB" id="A0A0L6CLR8"/>
<evidence type="ECO:0000256" key="2">
    <source>
        <dbReference type="RuleBase" id="RU362080"/>
    </source>
</evidence>
<dbReference type="Proteomes" id="UP000037397">
    <property type="component" value="Unassembled WGS sequence"/>
</dbReference>
<comment type="similarity">
    <text evidence="1 2">Belongs to the phD/YefM antitoxin family.</text>
</comment>
<dbReference type="Pfam" id="PF02604">
    <property type="entry name" value="PhdYeFM_antitox"/>
    <property type="match status" value="1"/>
</dbReference>
<dbReference type="STRING" id="1631356.VV01_18450"/>
<evidence type="ECO:0000313" key="3">
    <source>
        <dbReference type="EMBL" id="KNX38679.1"/>
    </source>
</evidence>
<name>A0A0L6CLR8_9MICO</name>
<dbReference type="InterPro" id="IPR006442">
    <property type="entry name" value="Antitoxin_Phd/YefM"/>
</dbReference>
<reference evidence="4" key="1">
    <citation type="submission" date="2015-03" db="EMBL/GenBank/DDBJ databases">
        <title>Luteipulveratus halotolerans sp. nov., a novel actinobacterium (Dermacoccaceae) from Sarawak, Malaysia.</title>
        <authorList>
            <person name="Juboi H."/>
            <person name="Basik A."/>
            <person name="Shamsul S.S."/>
            <person name="Arnold P."/>
            <person name="Schmitt E.K."/>
            <person name="Sanglier J.-J."/>
            <person name="Yeo T."/>
        </authorList>
    </citation>
    <scope>NUCLEOTIDE SEQUENCE [LARGE SCALE GENOMIC DNA]</scope>
    <source>
        <strain evidence="4">C296001</strain>
    </source>
</reference>
<sequence length="77" mass="8456">MRTVNIFDAKASFSRLVAAAEAGETVLIARNGKPVARLGPIDPVSRPVTFGDLGATVTISDDFDTWDEQDERDWYGR</sequence>
<comment type="function">
    <text evidence="2">Antitoxin component of a type II toxin-antitoxin (TA) system.</text>
</comment>
<protein>
    <recommendedName>
        <fullName evidence="2">Antitoxin</fullName>
    </recommendedName>
</protein>
<gene>
    <name evidence="3" type="ORF">VV01_18450</name>
</gene>
<dbReference type="EMBL" id="LAIR01000002">
    <property type="protein sequence ID" value="KNX38679.1"/>
    <property type="molecule type" value="Genomic_DNA"/>
</dbReference>
<dbReference type="Gene3D" id="3.40.1620.10">
    <property type="entry name" value="YefM-like domain"/>
    <property type="match status" value="1"/>
</dbReference>
<accession>A0A0L6CLR8</accession>
<dbReference type="OrthoDB" id="33091at2"/>
<keyword evidence="4" id="KW-1185">Reference proteome</keyword>
<dbReference type="NCBIfam" id="TIGR01552">
    <property type="entry name" value="phd_fam"/>
    <property type="match status" value="1"/>
</dbReference>
<evidence type="ECO:0000313" key="4">
    <source>
        <dbReference type="Proteomes" id="UP000037397"/>
    </source>
</evidence>